<dbReference type="PANTHER" id="PTHR30002:SF4">
    <property type="entry name" value="EPOXYQUEUOSINE REDUCTASE"/>
    <property type="match status" value="1"/>
</dbReference>
<protein>
    <submittedName>
        <fullName evidence="10">Iron-sulfur cluster-binding protein</fullName>
    </submittedName>
</protein>
<keyword evidence="8" id="KW-0411">Iron-sulfur</keyword>
<evidence type="ECO:0000256" key="4">
    <source>
        <dbReference type="ARBA" id="ARBA00022723"/>
    </source>
</evidence>
<dbReference type="Pfam" id="PF13484">
    <property type="entry name" value="Fer4_16"/>
    <property type="match status" value="1"/>
</dbReference>
<comment type="caution">
    <text evidence="10">The sequence shown here is derived from an EMBL/GenBank/DDBJ whole genome shotgun (WGS) entry which is preliminary data.</text>
</comment>
<evidence type="ECO:0000256" key="2">
    <source>
        <dbReference type="ARBA" id="ARBA00022490"/>
    </source>
</evidence>
<dbReference type="GO" id="GO:0008616">
    <property type="term" value="P:tRNA queuosine(34) biosynthetic process"/>
    <property type="evidence" value="ECO:0007669"/>
    <property type="project" value="UniProtKB-KW"/>
</dbReference>
<gene>
    <name evidence="10" type="ORF">BA92_02830</name>
    <name evidence="11" type="ORF">IE90_01940</name>
</gene>
<dbReference type="AlphaFoldDB" id="A0A0C3MJG4"/>
<dbReference type="Proteomes" id="UP000031980">
    <property type="component" value="Unassembled WGS sequence"/>
</dbReference>
<accession>A0A0C3MJG4</accession>
<name>A0A0C3MJG4_9PORP</name>
<keyword evidence="2" id="KW-0963">Cytoplasm</keyword>
<dbReference type="Pfam" id="PF08331">
    <property type="entry name" value="QueG_DUF1730"/>
    <property type="match status" value="1"/>
</dbReference>
<evidence type="ECO:0000256" key="8">
    <source>
        <dbReference type="ARBA" id="ARBA00023014"/>
    </source>
</evidence>
<proteinExistence type="predicted"/>
<dbReference type="EMBL" id="JPIT01000008">
    <property type="protein sequence ID" value="KIO46811.1"/>
    <property type="molecule type" value="Genomic_DNA"/>
</dbReference>
<dbReference type="Gene3D" id="3.30.70.20">
    <property type="match status" value="1"/>
</dbReference>
<keyword evidence="6" id="KW-0560">Oxidoreductase</keyword>
<evidence type="ECO:0000259" key="9">
    <source>
        <dbReference type="PROSITE" id="PS51379"/>
    </source>
</evidence>
<reference evidence="11 12" key="2">
    <citation type="submission" date="2014-07" db="EMBL/GenBank/DDBJ databases">
        <title>Porphyromonadaceae bacterium OUH 334697 = ATCC BAA-2682 = DSM 28341 draft genome.</title>
        <authorList>
            <person name="Sydenham T.V."/>
            <person name="Hasman H."/>
            <person name="Justesen U.S."/>
        </authorList>
    </citation>
    <scope>NUCLEOTIDE SEQUENCE [LARGE SCALE GENOMIC DNA]</scope>
    <source>
        <strain evidence="11 12">OUH 334697</strain>
    </source>
</reference>
<dbReference type="GO" id="GO:0051539">
    <property type="term" value="F:4 iron, 4 sulfur cluster binding"/>
    <property type="evidence" value="ECO:0007669"/>
    <property type="project" value="UniProtKB-KW"/>
</dbReference>
<feature type="domain" description="4Fe-4S ferredoxin-type" evidence="9">
    <location>
        <begin position="176"/>
        <end position="205"/>
    </location>
</feature>
<dbReference type="OrthoDB" id="9784571at2"/>
<dbReference type="GO" id="GO:0046872">
    <property type="term" value="F:metal ion binding"/>
    <property type="evidence" value="ECO:0007669"/>
    <property type="project" value="UniProtKB-KW"/>
</dbReference>
<dbReference type="PROSITE" id="PS00198">
    <property type="entry name" value="4FE4S_FER_1"/>
    <property type="match status" value="1"/>
</dbReference>
<evidence type="ECO:0000256" key="7">
    <source>
        <dbReference type="ARBA" id="ARBA00023004"/>
    </source>
</evidence>
<evidence type="ECO:0000313" key="13">
    <source>
        <dbReference type="Proteomes" id="UP000031980"/>
    </source>
</evidence>
<keyword evidence="1" id="KW-0004">4Fe-4S</keyword>
<keyword evidence="4" id="KW-0479">Metal-binding</keyword>
<dbReference type="PANTHER" id="PTHR30002">
    <property type="entry name" value="EPOXYQUEUOSINE REDUCTASE"/>
    <property type="match status" value="1"/>
</dbReference>
<keyword evidence="13" id="KW-1185">Reference proteome</keyword>
<keyword evidence="7" id="KW-0408">Iron</keyword>
<keyword evidence="3" id="KW-0819">tRNA processing</keyword>
<evidence type="ECO:0000313" key="11">
    <source>
        <dbReference type="EMBL" id="KIO46811.1"/>
    </source>
</evidence>
<evidence type="ECO:0000256" key="5">
    <source>
        <dbReference type="ARBA" id="ARBA00022785"/>
    </source>
</evidence>
<keyword evidence="5" id="KW-0671">Queuosine biosynthesis</keyword>
<dbReference type="PROSITE" id="PS51379">
    <property type="entry name" value="4FE4S_FER_2"/>
    <property type="match status" value="1"/>
</dbReference>
<dbReference type="InterPro" id="IPR013542">
    <property type="entry name" value="QueG_DUF1730"/>
</dbReference>
<dbReference type="InterPro" id="IPR004453">
    <property type="entry name" value="QueG"/>
</dbReference>
<evidence type="ECO:0000256" key="6">
    <source>
        <dbReference type="ARBA" id="ARBA00023002"/>
    </source>
</evidence>
<dbReference type="InterPro" id="IPR017896">
    <property type="entry name" value="4Fe4S_Fe-S-bd"/>
</dbReference>
<evidence type="ECO:0000313" key="12">
    <source>
        <dbReference type="Proteomes" id="UP000031937"/>
    </source>
</evidence>
<dbReference type="GO" id="GO:0052693">
    <property type="term" value="F:epoxyqueuosine reductase activity"/>
    <property type="evidence" value="ECO:0007669"/>
    <property type="project" value="TreeGrafter"/>
</dbReference>
<dbReference type="InterPro" id="IPR017900">
    <property type="entry name" value="4Fe4S_Fe_S_CS"/>
</dbReference>
<dbReference type="Proteomes" id="UP000031937">
    <property type="component" value="Unassembled WGS sequence"/>
</dbReference>
<evidence type="ECO:0000256" key="1">
    <source>
        <dbReference type="ARBA" id="ARBA00022485"/>
    </source>
</evidence>
<dbReference type="NCBIfam" id="TIGR00276">
    <property type="entry name" value="tRNA epoxyqueuosine(34) reductase QueG"/>
    <property type="match status" value="1"/>
</dbReference>
<evidence type="ECO:0000313" key="10">
    <source>
        <dbReference type="EMBL" id="KIO46808.1"/>
    </source>
</evidence>
<evidence type="ECO:0000256" key="3">
    <source>
        <dbReference type="ARBA" id="ARBA00022694"/>
    </source>
</evidence>
<organism evidence="10 13">
    <name type="scientific">Sanguibacteroides justesenii</name>
    <dbReference type="NCBI Taxonomy" id="1547597"/>
    <lineage>
        <taxon>Bacteria</taxon>
        <taxon>Pseudomonadati</taxon>
        <taxon>Bacteroidota</taxon>
        <taxon>Bacteroidia</taxon>
        <taxon>Bacteroidales</taxon>
        <taxon>Porphyromonadaceae</taxon>
        <taxon>Sanguibacteroides</taxon>
    </lineage>
</organism>
<sequence>MVLSSSTLEKYAKETGFDACGVALAGALPREKERLLEWLGEGKHGGMSYMANNIEKRGDPRLLVEGARSVIVTLTNYYPCRRQAEGTPVFARYAYGKDYHFVLKERLHRLFALLKEEANRSVNGRVFVDSAPVFEHEWARRAGLGWIGKNTLLIHRKWGSFCFIGVIISNLEFDTYSSSFESRFCGNCNRCVEACPTGALTAYSLDARRCISYNTIENKGNIPDVVRQRMGMRVFGCDICQEVCPWNRKGIFNEVSEFQPGKEIMEWTKEQWLQLDEKTFETRFKDSPLARAGLNKLRDNLVDTSFYD</sequence>
<dbReference type="RefSeq" id="WP_041502235.1">
    <property type="nucleotide sequence ID" value="NZ_JPIT01000008.1"/>
</dbReference>
<dbReference type="SUPFAM" id="SSF46548">
    <property type="entry name" value="alpha-helical ferredoxin"/>
    <property type="match status" value="1"/>
</dbReference>
<dbReference type="EMBL" id="JPIU01000025">
    <property type="protein sequence ID" value="KIO46808.1"/>
    <property type="molecule type" value="Genomic_DNA"/>
</dbReference>
<reference evidence="10 13" key="1">
    <citation type="submission" date="2014-07" db="EMBL/GenBank/DDBJ databases">
        <title>Porphyromonadaceae bacterium OUH 308042 = ATCC BAA-2681 = DSM 28342 draft genome.</title>
        <authorList>
            <person name="Sydenham T.V."/>
            <person name="Hasman H."/>
            <person name="Justensen U.S."/>
        </authorList>
    </citation>
    <scope>NUCLEOTIDE SEQUENCE [LARGE SCALE GENOMIC DNA]</scope>
    <source>
        <strain evidence="10 13">OUH 308042</strain>
    </source>
</reference>